<protein>
    <submittedName>
        <fullName evidence="2">Uncharacterized protein</fullName>
    </submittedName>
</protein>
<evidence type="ECO:0000313" key="3">
    <source>
        <dbReference type="Proteomes" id="UP000006465"/>
    </source>
</evidence>
<evidence type="ECO:0000256" key="1">
    <source>
        <dbReference type="SAM" id="MobiDB-lite"/>
    </source>
</evidence>
<feature type="compositionally biased region" description="Basic and acidic residues" evidence="1">
    <location>
        <begin position="68"/>
        <end position="89"/>
    </location>
</feature>
<feature type="region of interest" description="Disordered" evidence="1">
    <location>
        <begin position="66"/>
        <end position="89"/>
    </location>
</feature>
<dbReference type="KEGG" id="coe:CP258_08525"/>
<dbReference type="EMBL" id="CP003540">
    <property type="protein sequence ID" value="AJF93879.1"/>
    <property type="molecule type" value="Genomic_DNA"/>
</dbReference>
<accession>A0AAU8SBY3</accession>
<organism evidence="2 3">
    <name type="scientific">Corynebacterium pseudotuberculosis 258</name>
    <dbReference type="NCBI Taxonomy" id="1168865"/>
    <lineage>
        <taxon>Bacteria</taxon>
        <taxon>Bacillati</taxon>
        <taxon>Actinomycetota</taxon>
        <taxon>Actinomycetes</taxon>
        <taxon>Mycobacteriales</taxon>
        <taxon>Corynebacteriaceae</taxon>
        <taxon>Corynebacterium</taxon>
    </lineage>
</organism>
<gene>
    <name evidence="2" type="ORF">CP258_08525</name>
</gene>
<dbReference type="AlphaFoldDB" id="A0AAU8SBY3"/>
<name>A0AAU8SBY3_CORPS</name>
<dbReference type="Proteomes" id="UP000006465">
    <property type="component" value="Chromosome"/>
</dbReference>
<dbReference type="RefSeq" id="WP_045421227.1">
    <property type="nucleotide sequence ID" value="NC_017945.3"/>
</dbReference>
<proteinExistence type="predicted"/>
<reference evidence="2 3" key="1">
    <citation type="journal article" date="2013" name="J. Biotechnol.">
        <title>Genome sequence of Corynebacterium pseudotuberculosis biovar equi strain 258 and prediction of antigenic targets to improve biotechnological vaccine production.</title>
        <authorList>
            <person name="Soares S.C."/>
            <person name="Trost E."/>
            <person name="Ramos R.T."/>
            <person name="Carneiro A.R."/>
            <person name="Santos A.R."/>
            <person name="Pinto A.C."/>
            <person name="Barbosa E."/>
            <person name="Aburjaile F."/>
            <person name="Ali A."/>
            <person name="Diniz C.A."/>
            <person name="Hassan S.S."/>
            <person name="Fiaux K."/>
            <person name="Guimaraes L.C."/>
            <person name="Bakhtiar S.M."/>
            <person name="Pereira U."/>
            <person name="Almeida S.S."/>
            <person name="Abreu V.A."/>
            <person name="Rocha F.S."/>
            <person name="Dorella F.A."/>
            <person name="Miyoshi A."/>
            <person name="Silva A."/>
            <person name="Azevedo V."/>
            <person name="Tauch A."/>
        </authorList>
    </citation>
    <scope>NUCLEOTIDE SEQUENCE [LARGE SCALE GENOMIC DNA]</scope>
    <source>
        <strain evidence="2 3">258</strain>
    </source>
</reference>
<evidence type="ECO:0000313" key="2">
    <source>
        <dbReference type="EMBL" id="AJF93879.1"/>
    </source>
</evidence>
<sequence length="89" mass="9928">MAQQIRDQKILSSAVEEIFLSLLDRQTAEERAGAAMQKILDLGKPHSFLTSSFSLSTKEVSAMLKASKNSDENRFEQAETSTDDHDESH</sequence>